<reference evidence="2 3" key="1">
    <citation type="submission" date="2024-04" db="EMBL/GenBank/DDBJ databases">
        <authorList>
            <person name="Fracassetti M."/>
        </authorList>
    </citation>
    <scope>NUCLEOTIDE SEQUENCE [LARGE SCALE GENOMIC DNA]</scope>
</reference>
<keyword evidence="3" id="KW-1185">Reference proteome</keyword>
<proteinExistence type="predicted"/>
<name>A0AAV2EDS2_9ROSI</name>
<dbReference type="InterPro" id="IPR002156">
    <property type="entry name" value="RNaseH_domain"/>
</dbReference>
<dbReference type="GO" id="GO:0003676">
    <property type="term" value="F:nucleic acid binding"/>
    <property type="evidence" value="ECO:0007669"/>
    <property type="project" value="InterPro"/>
</dbReference>
<dbReference type="CDD" id="cd06222">
    <property type="entry name" value="RNase_H_like"/>
    <property type="match status" value="1"/>
</dbReference>
<sequence>MEATDDDFREDNVDATCFVDRGTRWGVVITDGGGKFMFDGVRRSRIQWNPEEAEAIAIDFGLDLAHKFALREIEMESDCQGVIQQLQWEEEREIEIGLVCAEIRAKARTLDCVKWSFTGRN</sequence>
<dbReference type="InterPro" id="IPR012337">
    <property type="entry name" value="RNaseH-like_sf"/>
</dbReference>
<dbReference type="Gene3D" id="3.30.420.10">
    <property type="entry name" value="Ribonuclease H-like superfamily/Ribonuclease H"/>
    <property type="match status" value="1"/>
</dbReference>
<organism evidence="2 3">
    <name type="scientific">Linum trigynum</name>
    <dbReference type="NCBI Taxonomy" id="586398"/>
    <lineage>
        <taxon>Eukaryota</taxon>
        <taxon>Viridiplantae</taxon>
        <taxon>Streptophyta</taxon>
        <taxon>Embryophyta</taxon>
        <taxon>Tracheophyta</taxon>
        <taxon>Spermatophyta</taxon>
        <taxon>Magnoliopsida</taxon>
        <taxon>eudicotyledons</taxon>
        <taxon>Gunneridae</taxon>
        <taxon>Pentapetalae</taxon>
        <taxon>rosids</taxon>
        <taxon>fabids</taxon>
        <taxon>Malpighiales</taxon>
        <taxon>Linaceae</taxon>
        <taxon>Linum</taxon>
    </lineage>
</organism>
<dbReference type="AlphaFoldDB" id="A0AAV2EDS2"/>
<dbReference type="InterPro" id="IPR044730">
    <property type="entry name" value="RNase_H-like_dom_plant"/>
</dbReference>
<evidence type="ECO:0000313" key="3">
    <source>
        <dbReference type="Proteomes" id="UP001497516"/>
    </source>
</evidence>
<evidence type="ECO:0000313" key="2">
    <source>
        <dbReference type="EMBL" id="CAL1384106.1"/>
    </source>
</evidence>
<protein>
    <recommendedName>
        <fullName evidence="1">RNase H type-1 domain-containing protein</fullName>
    </recommendedName>
</protein>
<dbReference type="Proteomes" id="UP001497516">
    <property type="component" value="Chromosome 4"/>
</dbReference>
<evidence type="ECO:0000259" key="1">
    <source>
        <dbReference type="Pfam" id="PF13456"/>
    </source>
</evidence>
<dbReference type="EMBL" id="OZ034817">
    <property type="protein sequence ID" value="CAL1384106.1"/>
    <property type="molecule type" value="Genomic_DNA"/>
</dbReference>
<dbReference type="Pfam" id="PF13456">
    <property type="entry name" value="RVT_3"/>
    <property type="match status" value="1"/>
</dbReference>
<gene>
    <name evidence="2" type="ORF">LTRI10_LOCUS25340</name>
</gene>
<dbReference type="InterPro" id="IPR036397">
    <property type="entry name" value="RNaseH_sf"/>
</dbReference>
<feature type="domain" description="RNase H type-1" evidence="1">
    <location>
        <begin position="12"/>
        <end position="120"/>
    </location>
</feature>
<dbReference type="GO" id="GO:0004523">
    <property type="term" value="F:RNA-DNA hybrid ribonuclease activity"/>
    <property type="evidence" value="ECO:0007669"/>
    <property type="project" value="InterPro"/>
</dbReference>
<dbReference type="SUPFAM" id="SSF53098">
    <property type="entry name" value="Ribonuclease H-like"/>
    <property type="match status" value="1"/>
</dbReference>
<accession>A0AAV2EDS2</accession>